<evidence type="ECO:0000313" key="3">
    <source>
        <dbReference type="Proteomes" id="UP001151760"/>
    </source>
</evidence>
<dbReference type="PANTHER" id="PTHR42648:SF32">
    <property type="entry name" value="RIBONUCLEASE H-LIKE DOMAIN, GAG-PRE-INTEGRASE DOMAIN PROTEIN-RELATED"/>
    <property type="match status" value="1"/>
</dbReference>
<accession>A0ABQ4XSN8</accession>
<evidence type="ECO:0000313" key="2">
    <source>
        <dbReference type="EMBL" id="GJS68372.1"/>
    </source>
</evidence>
<dbReference type="EMBL" id="BQNB010009785">
    <property type="protein sequence ID" value="GJS68372.1"/>
    <property type="molecule type" value="Genomic_DNA"/>
</dbReference>
<dbReference type="InterPro" id="IPR036397">
    <property type="entry name" value="RNaseH_sf"/>
</dbReference>
<comment type="caution">
    <text evidence="2">The sequence shown here is derived from an EMBL/GenBank/DDBJ whole genome shotgun (WGS) entry which is preliminary data.</text>
</comment>
<dbReference type="PANTHER" id="PTHR42648">
    <property type="entry name" value="TRANSPOSASE, PUTATIVE-RELATED"/>
    <property type="match status" value="1"/>
</dbReference>
<dbReference type="Proteomes" id="UP001151760">
    <property type="component" value="Unassembled WGS sequence"/>
</dbReference>
<proteinExistence type="predicted"/>
<protein>
    <submittedName>
        <fullName evidence="2">Ribonuclease H-like domain-containing protein</fullName>
    </submittedName>
</protein>
<evidence type="ECO:0000256" key="1">
    <source>
        <dbReference type="SAM" id="MobiDB-lite"/>
    </source>
</evidence>
<feature type="region of interest" description="Disordered" evidence="1">
    <location>
        <begin position="60"/>
        <end position="102"/>
    </location>
</feature>
<reference evidence="2" key="1">
    <citation type="journal article" date="2022" name="Int. J. Mol. Sci.">
        <title>Draft Genome of Tanacetum Coccineum: Genomic Comparison of Closely Related Tanacetum-Family Plants.</title>
        <authorList>
            <person name="Yamashiro T."/>
            <person name="Shiraishi A."/>
            <person name="Nakayama K."/>
            <person name="Satake H."/>
        </authorList>
    </citation>
    <scope>NUCLEOTIDE SEQUENCE</scope>
</reference>
<gene>
    <name evidence="2" type="ORF">Tco_0682937</name>
</gene>
<name>A0ABQ4XSN8_9ASTR</name>
<dbReference type="InterPro" id="IPR039537">
    <property type="entry name" value="Retrotran_Ty1/copia-like"/>
</dbReference>
<reference evidence="2" key="2">
    <citation type="submission" date="2022-01" db="EMBL/GenBank/DDBJ databases">
        <authorList>
            <person name="Yamashiro T."/>
            <person name="Shiraishi A."/>
            <person name="Satake H."/>
            <person name="Nakayama K."/>
        </authorList>
    </citation>
    <scope>NUCLEOTIDE SEQUENCE</scope>
</reference>
<dbReference type="Gene3D" id="3.30.420.10">
    <property type="entry name" value="Ribonuclease H-like superfamily/Ribonuclease H"/>
    <property type="match status" value="1"/>
</dbReference>
<dbReference type="SUPFAM" id="SSF53098">
    <property type="entry name" value="Ribonuclease H-like"/>
    <property type="match status" value="1"/>
</dbReference>
<dbReference type="InterPro" id="IPR012337">
    <property type="entry name" value="RNaseH-like_sf"/>
</dbReference>
<sequence length="130" mass="14820">MDDFFREKGIKREYSIARTPHQNGIAERRNRTLIKAARTMLADSKLPTTFWAEAVSNITAENVENGEQKTANDTQKQDEDGLNNENAEQERFLVDSSSKDVNAVRQQINCSSTRRNVKTTSEQGFLSDMY</sequence>
<keyword evidence="3" id="KW-1185">Reference proteome</keyword>
<organism evidence="2 3">
    <name type="scientific">Tanacetum coccineum</name>
    <dbReference type="NCBI Taxonomy" id="301880"/>
    <lineage>
        <taxon>Eukaryota</taxon>
        <taxon>Viridiplantae</taxon>
        <taxon>Streptophyta</taxon>
        <taxon>Embryophyta</taxon>
        <taxon>Tracheophyta</taxon>
        <taxon>Spermatophyta</taxon>
        <taxon>Magnoliopsida</taxon>
        <taxon>eudicotyledons</taxon>
        <taxon>Gunneridae</taxon>
        <taxon>Pentapetalae</taxon>
        <taxon>asterids</taxon>
        <taxon>campanulids</taxon>
        <taxon>Asterales</taxon>
        <taxon>Asteraceae</taxon>
        <taxon>Asteroideae</taxon>
        <taxon>Anthemideae</taxon>
        <taxon>Anthemidinae</taxon>
        <taxon>Tanacetum</taxon>
    </lineage>
</organism>